<feature type="domain" description="J" evidence="3">
    <location>
        <begin position="24"/>
        <end position="75"/>
    </location>
</feature>
<dbReference type="EMBL" id="CP036291">
    <property type="protein sequence ID" value="QDU86970.1"/>
    <property type="molecule type" value="Genomic_DNA"/>
</dbReference>
<proteinExistence type="predicted"/>
<dbReference type="PROSITE" id="PS50076">
    <property type="entry name" value="DNAJ_2"/>
    <property type="match status" value="1"/>
</dbReference>
<feature type="transmembrane region" description="Helical" evidence="2">
    <location>
        <begin position="499"/>
        <end position="519"/>
    </location>
</feature>
<sequence>MSDPPEHPDAGDEPEPEWSRLPHDAVGFFALTEPIDRKELKRAYNRLIRRYKPERAPAEFQRIRAAYEQLDERLRYGESVTPAPRQKVVWEETPPEEPVPERVVRPIGSARPEPRGPDPVASPLNSPAPAPDPQPDTPPSHSPPTRPKPTPKRPAPLTQRLTTEPPGELYAQLMQKQHKSPFDYYALAVLADVVERKAPLKFAEWLLAGVRAHPGDGALARLLHEYVRGPLPDGAAEKLLPAVARVVRNDGFYALTEPLWRSLLRETSVDEFAGLLAACERELHDTQIVGRMVFYVQLAGGALLMGEHPWPLQAIDYVERNFEQIPPWMEQDVDMLGVLREYAAVRARFVQGHPLRAQIDAALRDYFTQDQQAGDRSVVACQVAIASDLDGLAAAFPLEENELYEAFYPIWAFVSWDVGERHAPPVEQESPAPDWSGRVVELVRLLGRQGMDSVTELKWGTVGCLTGLLATVITAAVVGVVYLVLAAVVRLIYSQPPDWLFIAFIIACIVGPAALWLVVKHKLNPRIRDPYREKIAKRMFRDVWRPGVLRFLQRSHLDDHIFRTLLGKTPADIPMAAEIYRFVQQDYAVPMLVTAQRFLA</sequence>
<feature type="transmembrane region" description="Helical" evidence="2">
    <location>
        <begin position="468"/>
        <end position="493"/>
    </location>
</feature>
<keyword evidence="2" id="KW-0812">Transmembrane</keyword>
<feature type="region of interest" description="Disordered" evidence="1">
    <location>
        <begin position="76"/>
        <end position="162"/>
    </location>
</feature>
<evidence type="ECO:0000313" key="4">
    <source>
        <dbReference type="EMBL" id="QDU86970.1"/>
    </source>
</evidence>
<evidence type="ECO:0000256" key="2">
    <source>
        <dbReference type="SAM" id="Phobius"/>
    </source>
</evidence>
<dbReference type="CDD" id="cd06257">
    <property type="entry name" value="DnaJ"/>
    <property type="match status" value="1"/>
</dbReference>
<organism evidence="4 5">
    <name type="scientific">Pirellulimonas nuda</name>
    <dbReference type="NCBI Taxonomy" id="2528009"/>
    <lineage>
        <taxon>Bacteria</taxon>
        <taxon>Pseudomonadati</taxon>
        <taxon>Planctomycetota</taxon>
        <taxon>Planctomycetia</taxon>
        <taxon>Pirellulales</taxon>
        <taxon>Lacipirellulaceae</taxon>
        <taxon>Pirellulimonas</taxon>
    </lineage>
</organism>
<protein>
    <recommendedName>
        <fullName evidence="3">J domain-containing protein</fullName>
    </recommendedName>
</protein>
<evidence type="ECO:0000256" key="1">
    <source>
        <dbReference type="SAM" id="MobiDB-lite"/>
    </source>
</evidence>
<dbReference type="KEGG" id="pnd:Pla175_03240"/>
<feature type="compositionally biased region" description="Basic and acidic residues" evidence="1">
    <location>
        <begin position="1"/>
        <end position="10"/>
    </location>
</feature>
<keyword evidence="2" id="KW-1133">Transmembrane helix</keyword>
<gene>
    <name evidence="4" type="ORF">Pla175_03240</name>
</gene>
<dbReference type="Gene3D" id="1.10.287.110">
    <property type="entry name" value="DnaJ domain"/>
    <property type="match status" value="1"/>
</dbReference>
<dbReference type="SUPFAM" id="SSF46565">
    <property type="entry name" value="Chaperone J-domain"/>
    <property type="match status" value="1"/>
</dbReference>
<accession>A0A518D671</accession>
<feature type="region of interest" description="Disordered" evidence="1">
    <location>
        <begin position="1"/>
        <end position="21"/>
    </location>
</feature>
<keyword evidence="2" id="KW-0472">Membrane</keyword>
<feature type="compositionally biased region" description="Pro residues" evidence="1">
    <location>
        <begin position="126"/>
        <end position="154"/>
    </location>
</feature>
<name>A0A518D671_9BACT</name>
<reference evidence="4 5" key="1">
    <citation type="submission" date="2019-02" db="EMBL/GenBank/DDBJ databases">
        <title>Deep-cultivation of Planctomycetes and their phenomic and genomic characterization uncovers novel biology.</title>
        <authorList>
            <person name="Wiegand S."/>
            <person name="Jogler M."/>
            <person name="Boedeker C."/>
            <person name="Pinto D."/>
            <person name="Vollmers J."/>
            <person name="Rivas-Marin E."/>
            <person name="Kohn T."/>
            <person name="Peeters S.H."/>
            <person name="Heuer A."/>
            <person name="Rast P."/>
            <person name="Oberbeckmann S."/>
            <person name="Bunk B."/>
            <person name="Jeske O."/>
            <person name="Meyerdierks A."/>
            <person name="Storesund J.E."/>
            <person name="Kallscheuer N."/>
            <person name="Luecker S."/>
            <person name="Lage O.M."/>
            <person name="Pohl T."/>
            <person name="Merkel B.J."/>
            <person name="Hornburger P."/>
            <person name="Mueller R.-W."/>
            <person name="Bruemmer F."/>
            <person name="Labrenz M."/>
            <person name="Spormann A.M."/>
            <person name="Op den Camp H."/>
            <person name="Overmann J."/>
            <person name="Amann R."/>
            <person name="Jetten M.S.M."/>
            <person name="Mascher T."/>
            <person name="Medema M.H."/>
            <person name="Devos D.P."/>
            <person name="Kaster A.-K."/>
            <person name="Ovreas L."/>
            <person name="Rohde M."/>
            <person name="Galperin M.Y."/>
            <person name="Jogler C."/>
        </authorList>
    </citation>
    <scope>NUCLEOTIDE SEQUENCE [LARGE SCALE GENOMIC DNA]</scope>
    <source>
        <strain evidence="4 5">Pla175</strain>
    </source>
</reference>
<evidence type="ECO:0000313" key="5">
    <source>
        <dbReference type="Proteomes" id="UP000317429"/>
    </source>
</evidence>
<dbReference type="OrthoDB" id="231919at2"/>
<dbReference type="InterPro" id="IPR036869">
    <property type="entry name" value="J_dom_sf"/>
</dbReference>
<keyword evidence="5" id="KW-1185">Reference proteome</keyword>
<dbReference type="AlphaFoldDB" id="A0A518D671"/>
<evidence type="ECO:0000259" key="3">
    <source>
        <dbReference type="PROSITE" id="PS50076"/>
    </source>
</evidence>
<dbReference type="Proteomes" id="UP000317429">
    <property type="component" value="Chromosome"/>
</dbReference>
<dbReference type="InterPro" id="IPR001623">
    <property type="entry name" value="DnaJ_domain"/>
</dbReference>
<dbReference type="RefSeq" id="WP_145280683.1">
    <property type="nucleotide sequence ID" value="NZ_CP036291.1"/>
</dbReference>